<dbReference type="Proteomes" id="UP001527202">
    <property type="component" value="Unassembled WGS sequence"/>
</dbReference>
<dbReference type="EMBL" id="CP026520">
    <property type="protein sequence ID" value="QAV18156.1"/>
    <property type="molecule type" value="Genomic_DNA"/>
</dbReference>
<name>A0A410WUK0_9BACL</name>
<dbReference type="InterPro" id="IPR036249">
    <property type="entry name" value="Thioredoxin-like_sf"/>
</dbReference>
<sequence>MIIDVFQDTVCPWCRIGKSYLTEALGLWKGEPVSVRFRAFRLDSSIPPKGVPFTEAMNRKLQDPSGEKLQAVLDGVTRAGRQAGVPFRFDRILSMPDTRLSQQLIAAVPESSKSLVLDRIYRAYFEEGLNIGMESVLLRIAGECGLDPAETAKRLYHEDVENSVRADYALAKRLNINGVPFFILNKKVGFSGARPPEALLDIMKRVSENRE</sequence>
<reference evidence="2 5" key="2">
    <citation type="submission" date="2022-05" db="EMBL/GenBank/DDBJ databases">
        <title>Genome Sequencing of Bee-Associated Microbes.</title>
        <authorList>
            <person name="Dunlap C."/>
        </authorList>
    </citation>
    <scope>NUCLEOTIDE SEQUENCE [LARGE SCALE GENOMIC DNA]</scope>
    <source>
        <strain evidence="2 5">NRRL B-23120</strain>
    </source>
</reference>
<keyword evidence="5" id="KW-1185">Reference proteome</keyword>
<protein>
    <submittedName>
        <fullName evidence="3">DsbA family oxidoreductase</fullName>
    </submittedName>
</protein>
<dbReference type="KEGG" id="pchi:PC41400_10980"/>
<dbReference type="GO" id="GO:0016491">
    <property type="term" value="F:oxidoreductase activity"/>
    <property type="evidence" value="ECO:0007669"/>
    <property type="project" value="InterPro"/>
</dbReference>
<evidence type="ECO:0000259" key="1">
    <source>
        <dbReference type="Pfam" id="PF01323"/>
    </source>
</evidence>
<dbReference type="OrthoDB" id="9799122at2"/>
<dbReference type="InterPro" id="IPR001853">
    <property type="entry name" value="DSBA-like_thioredoxin_dom"/>
</dbReference>
<dbReference type="RefSeq" id="WP_042228676.1">
    <property type="nucleotide sequence ID" value="NZ_CP026520.1"/>
</dbReference>
<evidence type="ECO:0000313" key="4">
    <source>
        <dbReference type="Proteomes" id="UP000288943"/>
    </source>
</evidence>
<dbReference type="GeneID" id="95375328"/>
<dbReference type="EMBL" id="JAMDMJ010000040">
    <property type="protein sequence ID" value="MCY9599195.1"/>
    <property type="molecule type" value="Genomic_DNA"/>
</dbReference>
<organism evidence="3 4">
    <name type="scientific">Paenibacillus chitinolyticus</name>
    <dbReference type="NCBI Taxonomy" id="79263"/>
    <lineage>
        <taxon>Bacteria</taxon>
        <taxon>Bacillati</taxon>
        <taxon>Bacillota</taxon>
        <taxon>Bacilli</taxon>
        <taxon>Bacillales</taxon>
        <taxon>Paenibacillaceae</taxon>
        <taxon>Paenibacillus</taxon>
    </lineage>
</organism>
<evidence type="ECO:0000313" key="5">
    <source>
        <dbReference type="Proteomes" id="UP001527202"/>
    </source>
</evidence>
<evidence type="ECO:0000313" key="3">
    <source>
        <dbReference type="EMBL" id="QAV18156.1"/>
    </source>
</evidence>
<feature type="domain" description="DSBA-like thioredoxin" evidence="1">
    <location>
        <begin position="3"/>
        <end position="202"/>
    </location>
</feature>
<dbReference type="CDD" id="cd03024">
    <property type="entry name" value="DsbA_FrnE"/>
    <property type="match status" value="1"/>
</dbReference>
<accession>A0A410WUK0</accession>
<reference evidence="3 4" key="1">
    <citation type="submission" date="2018-01" db="EMBL/GenBank/DDBJ databases">
        <title>The whole genome sequencing and assembly of Paenibacillus chitinolyticus KCCM 41400 strain.</title>
        <authorList>
            <person name="Kim J.-Y."/>
            <person name="Park M.-K."/>
            <person name="Lee Y.-J."/>
            <person name="Yi H."/>
            <person name="Bahn Y.-S."/>
            <person name="Kim J.F."/>
            <person name="Lee D.-W."/>
        </authorList>
    </citation>
    <scope>NUCLEOTIDE SEQUENCE [LARGE SCALE GENOMIC DNA]</scope>
    <source>
        <strain evidence="3 4">KCCM 41400</strain>
    </source>
</reference>
<dbReference type="Proteomes" id="UP000288943">
    <property type="component" value="Chromosome"/>
</dbReference>
<dbReference type="AlphaFoldDB" id="A0A410WUK0"/>
<dbReference type="PANTHER" id="PTHR13887:SF41">
    <property type="entry name" value="THIOREDOXIN SUPERFAMILY PROTEIN"/>
    <property type="match status" value="1"/>
</dbReference>
<dbReference type="Gene3D" id="3.40.30.10">
    <property type="entry name" value="Glutaredoxin"/>
    <property type="match status" value="1"/>
</dbReference>
<evidence type="ECO:0000313" key="2">
    <source>
        <dbReference type="EMBL" id="MCY9599195.1"/>
    </source>
</evidence>
<proteinExistence type="predicted"/>
<dbReference type="Pfam" id="PF01323">
    <property type="entry name" value="DSBA"/>
    <property type="match status" value="1"/>
</dbReference>
<dbReference type="SUPFAM" id="SSF52833">
    <property type="entry name" value="Thioredoxin-like"/>
    <property type="match status" value="1"/>
</dbReference>
<dbReference type="PANTHER" id="PTHR13887">
    <property type="entry name" value="GLUTATHIONE S-TRANSFERASE KAPPA"/>
    <property type="match status" value="1"/>
</dbReference>
<gene>
    <name evidence="2" type="ORF">M5X16_25885</name>
    <name evidence="3" type="ORF">PC41400_10980</name>
</gene>